<gene>
    <name evidence="9" type="ORF">PLOB_00033525</name>
</gene>
<keyword evidence="10" id="KW-1185">Reference proteome</keyword>
<evidence type="ECO:0000256" key="3">
    <source>
        <dbReference type="ARBA" id="ARBA00022448"/>
    </source>
</evidence>
<comment type="similarity">
    <text evidence="2">Belongs to the cornifelin family.</text>
</comment>
<dbReference type="InterPro" id="IPR000060">
    <property type="entry name" value="BCCT_transptr"/>
</dbReference>
<evidence type="ECO:0000256" key="4">
    <source>
        <dbReference type="ARBA" id="ARBA00022475"/>
    </source>
</evidence>
<feature type="transmembrane region" description="Helical" evidence="8">
    <location>
        <begin position="355"/>
        <end position="372"/>
    </location>
</feature>
<dbReference type="EMBL" id="CALNXK010000045">
    <property type="protein sequence ID" value="CAH3128832.1"/>
    <property type="molecule type" value="Genomic_DNA"/>
</dbReference>
<feature type="transmembrane region" description="Helical" evidence="8">
    <location>
        <begin position="285"/>
        <end position="303"/>
    </location>
</feature>
<comment type="subcellular location">
    <subcellularLocation>
        <location evidence="1">Cell membrane</location>
        <topology evidence="1">Multi-pass membrane protein</topology>
    </subcellularLocation>
</comment>
<dbReference type="InterPro" id="IPR006461">
    <property type="entry name" value="PLAC_motif_containing"/>
</dbReference>
<feature type="transmembrane region" description="Helical" evidence="8">
    <location>
        <begin position="110"/>
        <end position="130"/>
    </location>
</feature>
<keyword evidence="3" id="KW-0813">Transport</keyword>
<dbReference type="NCBIfam" id="TIGR00842">
    <property type="entry name" value="bcct"/>
    <property type="match status" value="1"/>
</dbReference>
<feature type="transmembrane region" description="Helical" evidence="8">
    <location>
        <begin position="172"/>
        <end position="190"/>
    </location>
</feature>
<feature type="transmembrane region" description="Helical" evidence="8">
    <location>
        <begin position="533"/>
        <end position="554"/>
    </location>
</feature>
<dbReference type="PANTHER" id="PTHR30047">
    <property type="entry name" value="HIGH-AFFINITY CHOLINE TRANSPORT PROTEIN-RELATED"/>
    <property type="match status" value="1"/>
</dbReference>
<dbReference type="InterPro" id="IPR018093">
    <property type="entry name" value="BCCT_CS"/>
</dbReference>
<organism evidence="9 10">
    <name type="scientific">Porites lobata</name>
    <dbReference type="NCBI Taxonomy" id="104759"/>
    <lineage>
        <taxon>Eukaryota</taxon>
        <taxon>Metazoa</taxon>
        <taxon>Cnidaria</taxon>
        <taxon>Anthozoa</taxon>
        <taxon>Hexacorallia</taxon>
        <taxon>Scleractinia</taxon>
        <taxon>Fungiina</taxon>
        <taxon>Poritidae</taxon>
        <taxon>Porites</taxon>
    </lineage>
</organism>
<proteinExistence type="inferred from homology"/>
<evidence type="ECO:0000256" key="1">
    <source>
        <dbReference type="ARBA" id="ARBA00004651"/>
    </source>
</evidence>
<feature type="transmembrane region" description="Helical" evidence="8">
    <location>
        <begin position="384"/>
        <end position="406"/>
    </location>
</feature>
<name>A0ABN8P042_9CNID</name>
<evidence type="ECO:0000256" key="7">
    <source>
        <dbReference type="ARBA" id="ARBA00023136"/>
    </source>
</evidence>
<feature type="transmembrane region" description="Helical" evidence="8">
    <location>
        <begin position="459"/>
        <end position="476"/>
    </location>
</feature>
<protein>
    <submittedName>
        <fullName evidence="9">Uncharacterized protein</fullName>
    </submittedName>
</protein>
<sequence>MEVDENAAEKFRWIRLSRTFGRFSFNLRFNPVVTFVSAAIIWFFVIWCSVQADVALDEMSKWMKWITNTCTWMYIGTQDVWAIFIVVLYFSKYGKMKLGKPDDKPDFSDATYFTMLFAAGIGVGLFYFGVAEPVHHYASTRYYKAGNRYYGRHNDNQRAQDAINLTLFHWGIHGWIVYVVVGLLLAFVGYRKGLPMTIRSCFYPLVGEKIFGWMGDAIDILSVCCTMFGVCTSLGVGVMQMNTGFQRIFKNFEYSVKNQIILIWCVTACATASVVSGLKVGIRRLSEICFSLGMFLMLIGLFYEDTWHVFNVYVQSIGYYIQWIIQLGFHTDAFAQLGNAPDGKQAETWMNDWTIFYWGWWIAWSPFVGMFIAKISKGRTIREFINCTLTAPIIYTFLWFCIFGSAGLKMERDAEKASIICSSTLGGKNSTEAANGLFRLSCRKTNDMWFDVLGQYGDLGPFLSVVSLVSIILYFVTSSDSGSLVIDCLSANGDPEPPTIQRIFWALTEGACATSLLYAGGKNGLTALQSMSIASGVPYTILLCLMCVSLWRAVKMEEGDLDQYGPQFTTGLLDVLSNPTLPSIRKVLIAVVAPWYPMGKAAFKIGGSKGHQSVYMLALAAPFYLWIVLMFLEHVVDGIWTVAWTVLFAFFAYGTAIRNAIREKYNINGNMVEDFFAVMLTYPFAAYQMEHHVDHIHGLDLGEPSLTNGVAHKSICMSEVRINALTEKDSGIDTPSSNGTVFQEVDGANVDTSDNGYASSKTDHSNGMVNGDVGISVAVNPPFEEEEL</sequence>
<dbReference type="PANTHER" id="PTHR30047:SF7">
    <property type="entry name" value="HIGH-AFFINITY CHOLINE TRANSPORT PROTEIN"/>
    <property type="match status" value="1"/>
</dbReference>
<dbReference type="PROSITE" id="PS01303">
    <property type="entry name" value="BCCT"/>
    <property type="match status" value="1"/>
</dbReference>
<dbReference type="Proteomes" id="UP001159405">
    <property type="component" value="Unassembled WGS sequence"/>
</dbReference>
<dbReference type="Pfam" id="PF04749">
    <property type="entry name" value="PLAC8"/>
    <property type="match status" value="1"/>
</dbReference>
<feature type="transmembrane region" description="Helical" evidence="8">
    <location>
        <begin position="638"/>
        <end position="657"/>
    </location>
</feature>
<feature type="transmembrane region" description="Helical" evidence="8">
    <location>
        <begin position="72"/>
        <end position="90"/>
    </location>
</feature>
<accession>A0ABN8P042</accession>
<evidence type="ECO:0000313" key="10">
    <source>
        <dbReference type="Proteomes" id="UP001159405"/>
    </source>
</evidence>
<evidence type="ECO:0000256" key="5">
    <source>
        <dbReference type="ARBA" id="ARBA00022692"/>
    </source>
</evidence>
<feature type="transmembrane region" description="Helical" evidence="8">
    <location>
        <begin position="259"/>
        <end position="278"/>
    </location>
</feature>
<evidence type="ECO:0000256" key="8">
    <source>
        <dbReference type="SAM" id="Phobius"/>
    </source>
</evidence>
<feature type="transmembrane region" description="Helical" evidence="8">
    <location>
        <begin position="218"/>
        <end position="239"/>
    </location>
</feature>
<feature type="transmembrane region" description="Helical" evidence="8">
    <location>
        <begin position="32"/>
        <end position="52"/>
    </location>
</feature>
<feature type="transmembrane region" description="Helical" evidence="8">
    <location>
        <begin position="614"/>
        <end position="632"/>
    </location>
</feature>
<evidence type="ECO:0000313" key="9">
    <source>
        <dbReference type="EMBL" id="CAH3128832.1"/>
    </source>
</evidence>
<keyword evidence="7 8" id="KW-0472">Membrane</keyword>
<keyword evidence="4" id="KW-1003">Cell membrane</keyword>
<keyword evidence="6 8" id="KW-1133">Transmembrane helix</keyword>
<dbReference type="Pfam" id="PF02028">
    <property type="entry name" value="BCCT"/>
    <property type="match status" value="1"/>
</dbReference>
<comment type="caution">
    <text evidence="9">The sequence shown here is derived from an EMBL/GenBank/DDBJ whole genome shotgun (WGS) entry which is preliminary data.</text>
</comment>
<reference evidence="9 10" key="1">
    <citation type="submission" date="2022-05" db="EMBL/GenBank/DDBJ databases">
        <authorList>
            <consortium name="Genoscope - CEA"/>
            <person name="William W."/>
        </authorList>
    </citation>
    <scope>NUCLEOTIDE SEQUENCE [LARGE SCALE GENOMIC DNA]</scope>
</reference>
<keyword evidence="5 8" id="KW-0812">Transmembrane</keyword>
<evidence type="ECO:0000256" key="6">
    <source>
        <dbReference type="ARBA" id="ARBA00022989"/>
    </source>
</evidence>
<evidence type="ECO:0000256" key="2">
    <source>
        <dbReference type="ARBA" id="ARBA00009024"/>
    </source>
</evidence>